<dbReference type="OrthoDB" id="3362494at2759"/>
<evidence type="ECO:0000313" key="3">
    <source>
        <dbReference type="Proteomes" id="UP000623467"/>
    </source>
</evidence>
<evidence type="ECO:0000313" key="2">
    <source>
        <dbReference type="EMBL" id="KAF7360918.1"/>
    </source>
</evidence>
<accession>A0A8H6YGQ9</accession>
<dbReference type="AlphaFoldDB" id="A0A8H6YGQ9"/>
<keyword evidence="3" id="KW-1185">Reference proteome</keyword>
<name>A0A8H6YGQ9_9AGAR</name>
<organism evidence="2 3">
    <name type="scientific">Mycena sanguinolenta</name>
    <dbReference type="NCBI Taxonomy" id="230812"/>
    <lineage>
        <taxon>Eukaryota</taxon>
        <taxon>Fungi</taxon>
        <taxon>Dikarya</taxon>
        <taxon>Basidiomycota</taxon>
        <taxon>Agaricomycotina</taxon>
        <taxon>Agaricomycetes</taxon>
        <taxon>Agaricomycetidae</taxon>
        <taxon>Agaricales</taxon>
        <taxon>Marasmiineae</taxon>
        <taxon>Mycenaceae</taxon>
        <taxon>Mycena</taxon>
    </lineage>
</organism>
<protein>
    <submittedName>
        <fullName evidence="2">DUF1708 domain-containing protein</fullName>
    </submittedName>
</protein>
<gene>
    <name evidence="2" type="ORF">MSAN_01121700</name>
</gene>
<dbReference type="Proteomes" id="UP000623467">
    <property type="component" value="Unassembled WGS sequence"/>
</dbReference>
<proteinExistence type="predicted"/>
<dbReference type="EMBL" id="JACAZH010000008">
    <property type="protein sequence ID" value="KAF7360918.1"/>
    <property type="molecule type" value="Genomic_DNA"/>
</dbReference>
<comment type="caution">
    <text evidence="2">The sequence shown here is derived from an EMBL/GenBank/DDBJ whole genome shotgun (WGS) entry which is preliminary data.</text>
</comment>
<sequence length="173" mass="19597">MCLPWGLSRVVRVKGVQEVRRLPTWAWHARCKRLPTHRILHILNVPTRRAPAHPRAPFALCNKAVAHSGRTPTSLASVFGPLLFGLSAPYCQPLPVRALTTGSARPERRQGANDNYAQMSPGRKKHSEKELEVEVVFSRRCMILRFLLPFSSVSYTFSSSSYRHLPAFDTPRR</sequence>
<evidence type="ECO:0000256" key="1">
    <source>
        <dbReference type="SAM" id="MobiDB-lite"/>
    </source>
</evidence>
<feature type="region of interest" description="Disordered" evidence="1">
    <location>
        <begin position="101"/>
        <end position="125"/>
    </location>
</feature>
<reference evidence="2" key="1">
    <citation type="submission" date="2020-05" db="EMBL/GenBank/DDBJ databases">
        <title>Mycena genomes resolve the evolution of fungal bioluminescence.</title>
        <authorList>
            <person name="Tsai I.J."/>
        </authorList>
    </citation>
    <scope>NUCLEOTIDE SEQUENCE</scope>
    <source>
        <strain evidence="2">160909Yilan</strain>
    </source>
</reference>